<sequence>MLENSSGIIALVIIIVFVIIIIVALSWHPATAIIKPNGCDEAKSLLKTKQQQRNSPSALLTGRDQNISPLTDNSVVSDAWELVSKLRGRVQN</sequence>
<evidence type="ECO:0000256" key="1">
    <source>
        <dbReference type="SAM" id="Phobius"/>
    </source>
</evidence>
<keyword evidence="1" id="KW-1133">Transmembrane helix</keyword>
<organism evidence="2">
    <name type="scientific">viral metagenome</name>
    <dbReference type="NCBI Taxonomy" id="1070528"/>
    <lineage>
        <taxon>unclassified sequences</taxon>
        <taxon>metagenomes</taxon>
        <taxon>organismal metagenomes</taxon>
    </lineage>
</organism>
<protein>
    <submittedName>
        <fullName evidence="2">Uncharacterized protein</fullName>
    </submittedName>
</protein>
<keyword evidence="1" id="KW-0472">Membrane</keyword>
<feature type="transmembrane region" description="Helical" evidence="1">
    <location>
        <begin position="6"/>
        <end position="27"/>
    </location>
</feature>
<keyword evidence="1" id="KW-0812">Transmembrane</keyword>
<reference evidence="2" key="1">
    <citation type="journal article" date="2020" name="Nature">
        <title>Giant virus diversity and host interactions through global metagenomics.</title>
        <authorList>
            <person name="Schulz F."/>
            <person name="Roux S."/>
            <person name="Paez-Espino D."/>
            <person name="Jungbluth S."/>
            <person name="Walsh D.A."/>
            <person name="Denef V.J."/>
            <person name="McMahon K.D."/>
            <person name="Konstantinidis K.T."/>
            <person name="Eloe-Fadrosh E.A."/>
            <person name="Kyrpides N.C."/>
            <person name="Woyke T."/>
        </authorList>
    </citation>
    <scope>NUCLEOTIDE SEQUENCE</scope>
    <source>
        <strain evidence="2">GVMAG-M-3300010160-4</strain>
    </source>
</reference>
<name>A0A6C0BDF9_9ZZZZ</name>
<accession>A0A6C0BDF9</accession>
<evidence type="ECO:0000313" key="2">
    <source>
        <dbReference type="EMBL" id="QHS90080.1"/>
    </source>
</evidence>
<dbReference type="AlphaFoldDB" id="A0A6C0BDF9"/>
<proteinExistence type="predicted"/>
<dbReference type="EMBL" id="MN739125">
    <property type="protein sequence ID" value="QHS90080.1"/>
    <property type="molecule type" value="Genomic_DNA"/>
</dbReference>